<protein>
    <submittedName>
        <fullName evidence="6">Type-1 restriction enzyme EcoKI specificity protein</fullName>
    </submittedName>
</protein>
<dbReference type="AlphaFoldDB" id="A0A2T0B4X1"/>
<organism evidence="6 7">
    <name type="scientific">Clostridium liquoris</name>
    <dbReference type="NCBI Taxonomy" id="1289519"/>
    <lineage>
        <taxon>Bacteria</taxon>
        <taxon>Bacillati</taxon>
        <taxon>Bacillota</taxon>
        <taxon>Clostridia</taxon>
        <taxon>Eubacteriales</taxon>
        <taxon>Clostridiaceae</taxon>
        <taxon>Clostridium</taxon>
    </lineage>
</organism>
<evidence type="ECO:0000259" key="5">
    <source>
        <dbReference type="Pfam" id="PF01420"/>
    </source>
</evidence>
<dbReference type="PANTHER" id="PTHR30408">
    <property type="entry name" value="TYPE-1 RESTRICTION ENZYME ECOKI SPECIFICITY PROTEIN"/>
    <property type="match status" value="1"/>
</dbReference>
<evidence type="ECO:0000256" key="1">
    <source>
        <dbReference type="ARBA" id="ARBA00010923"/>
    </source>
</evidence>
<keyword evidence="4" id="KW-0175">Coiled coil</keyword>
<dbReference type="EMBL" id="PVXO01000036">
    <property type="protein sequence ID" value="PRR78837.1"/>
    <property type="molecule type" value="Genomic_DNA"/>
</dbReference>
<gene>
    <name evidence="6" type="primary">hsdS_1</name>
    <name evidence="6" type="ORF">CLLI_14190</name>
</gene>
<dbReference type="Gene3D" id="3.90.220.20">
    <property type="entry name" value="DNA methylase specificity domains"/>
    <property type="match status" value="2"/>
</dbReference>
<dbReference type="SUPFAM" id="SSF116734">
    <property type="entry name" value="DNA methylase specificity domain"/>
    <property type="match status" value="2"/>
</dbReference>
<keyword evidence="3" id="KW-0238">DNA-binding</keyword>
<dbReference type="Proteomes" id="UP000239706">
    <property type="component" value="Unassembled WGS sequence"/>
</dbReference>
<dbReference type="OrthoDB" id="9811611at2"/>
<proteinExistence type="inferred from homology"/>
<evidence type="ECO:0000313" key="7">
    <source>
        <dbReference type="Proteomes" id="UP000239706"/>
    </source>
</evidence>
<accession>A0A2T0B4X1</accession>
<comment type="similarity">
    <text evidence="1">Belongs to the type-I restriction system S methylase family.</text>
</comment>
<feature type="domain" description="Type I restriction modification DNA specificity" evidence="5">
    <location>
        <begin position="206"/>
        <end position="376"/>
    </location>
</feature>
<dbReference type="RefSeq" id="WP_106063533.1">
    <property type="nucleotide sequence ID" value="NZ_PVXO01000036.1"/>
</dbReference>
<evidence type="ECO:0000256" key="3">
    <source>
        <dbReference type="ARBA" id="ARBA00023125"/>
    </source>
</evidence>
<dbReference type="REBASE" id="268064">
    <property type="entry name" value="S.Cli100320ORF14180P"/>
</dbReference>
<dbReference type="PANTHER" id="PTHR30408:SF12">
    <property type="entry name" value="TYPE I RESTRICTION ENZYME MJAVIII SPECIFICITY SUBUNIT"/>
    <property type="match status" value="1"/>
</dbReference>
<dbReference type="CDD" id="cd17246">
    <property type="entry name" value="RMtype1_S_SonII-TRD2-CR2_like"/>
    <property type="match status" value="1"/>
</dbReference>
<evidence type="ECO:0000256" key="2">
    <source>
        <dbReference type="ARBA" id="ARBA00022747"/>
    </source>
</evidence>
<sequence length="395" mass="45523">MKYKLADIFEKPISGEWGEELREGEKGTKVIRTTNFTNLGRLDLNNIVERKIDLEKFQNKVLKLGDIIIEKSGGSPTQPVGRTVIFDVDSNEKYICNNFTAILRPINNVYPKYVLYLLKDLYNRKQVIKFQNKTTGIINLKLNDYLLNTEITLPKLEIQKKIANLLDKSQELIDKRKAQIDVLDVLVKSRFIGMFGEWLSKKKDLYMLSEMCNFIDYRGKTPEKSDEGIPLITAKNVKNHSFSFEPREYIPSENYDDVMTRGIPKANDILFTTEAPLGNVCRIPEIIGKFCVGQRLITMQTLENIVPEYLEYALLSNEFQSEMWKKSSGSTVKGIRSKELVKLSIPVPPLDLQNQFAAFVNQIDKLKFEMEKSLKELEDNFNSLMQKAFNGELFN</sequence>
<dbReference type="GO" id="GO:0009307">
    <property type="term" value="P:DNA restriction-modification system"/>
    <property type="evidence" value="ECO:0007669"/>
    <property type="project" value="UniProtKB-KW"/>
</dbReference>
<feature type="coiled-coil region" evidence="4">
    <location>
        <begin position="360"/>
        <end position="387"/>
    </location>
</feature>
<feature type="domain" description="Type I restriction modification DNA specificity" evidence="5">
    <location>
        <begin position="2"/>
        <end position="180"/>
    </location>
</feature>
<name>A0A2T0B4X1_9CLOT</name>
<dbReference type="InterPro" id="IPR000055">
    <property type="entry name" value="Restrct_endonuc_typeI_TRD"/>
</dbReference>
<comment type="caution">
    <text evidence="6">The sequence shown here is derived from an EMBL/GenBank/DDBJ whole genome shotgun (WGS) entry which is preliminary data.</text>
</comment>
<dbReference type="InterPro" id="IPR052021">
    <property type="entry name" value="Type-I_RS_S_subunit"/>
</dbReference>
<dbReference type="GO" id="GO:0003677">
    <property type="term" value="F:DNA binding"/>
    <property type="evidence" value="ECO:0007669"/>
    <property type="project" value="UniProtKB-KW"/>
</dbReference>
<evidence type="ECO:0000313" key="6">
    <source>
        <dbReference type="EMBL" id="PRR78837.1"/>
    </source>
</evidence>
<reference evidence="6 7" key="1">
    <citation type="submission" date="2018-03" db="EMBL/GenBank/DDBJ databases">
        <title>Genome sequence of Clostridium liquoris DSM 100320.</title>
        <authorList>
            <person name="Poehlein A."/>
            <person name="Daniel R."/>
        </authorList>
    </citation>
    <scope>NUCLEOTIDE SEQUENCE [LARGE SCALE GENOMIC DNA]</scope>
    <source>
        <strain evidence="6 7">DSM 100320</strain>
    </source>
</reference>
<dbReference type="Pfam" id="PF01420">
    <property type="entry name" value="Methylase_S"/>
    <property type="match status" value="2"/>
</dbReference>
<keyword evidence="2" id="KW-0680">Restriction system</keyword>
<dbReference type="InterPro" id="IPR044946">
    <property type="entry name" value="Restrct_endonuc_typeI_TRD_sf"/>
</dbReference>
<keyword evidence="7" id="KW-1185">Reference proteome</keyword>
<evidence type="ECO:0000256" key="4">
    <source>
        <dbReference type="SAM" id="Coils"/>
    </source>
</evidence>